<dbReference type="CDD" id="cd04301">
    <property type="entry name" value="NAT_SF"/>
    <property type="match status" value="1"/>
</dbReference>
<dbReference type="Proteomes" id="UP000287022">
    <property type="component" value="Unassembled WGS sequence"/>
</dbReference>
<keyword evidence="4" id="KW-1185">Reference proteome</keyword>
<dbReference type="PROSITE" id="PS51186">
    <property type="entry name" value="GNAT"/>
    <property type="match status" value="1"/>
</dbReference>
<dbReference type="SUPFAM" id="SSF55729">
    <property type="entry name" value="Acyl-CoA N-acyltransferases (Nat)"/>
    <property type="match status" value="1"/>
</dbReference>
<dbReference type="GO" id="GO:0008080">
    <property type="term" value="F:N-acetyltransferase activity"/>
    <property type="evidence" value="ECO:0007669"/>
    <property type="project" value="InterPro"/>
</dbReference>
<reference evidence="4" key="1">
    <citation type="journal article" date="2018" name="Front. Microbiol.">
        <title>Genome-Based Analysis Reveals the Taxonomy and Diversity of the Family Idiomarinaceae.</title>
        <authorList>
            <person name="Liu Y."/>
            <person name="Lai Q."/>
            <person name="Shao Z."/>
        </authorList>
    </citation>
    <scope>NUCLEOTIDE SEQUENCE [LARGE SCALE GENOMIC DNA]</scope>
    <source>
        <strain evidence="4">c121</strain>
    </source>
</reference>
<dbReference type="InterPro" id="IPR050769">
    <property type="entry name" value="NAT_camello-type"/>
</dbReference>
<evidence type="ECO:0000313" key="3">
    <source>
        <dbReference type="EMBL" id="RUO69895.1"/>
    </source>
</evidence>
<evidence type="ECO:0000259" key="2">
    <source>
        <dbReference type="PROSITE" id="PS51186"/>
    </source>
</evidence>
<dbReference type="Gene3D" id="3.40.630.30">
    <property type="match status" value="1"/>
</dbReference>
<sequence length="144" mass="16403">MALFLLADPFEAKVRSYLDVSECFVARLGTKIVGVCSVIQRRPRVYELMNIAIDSDDQQRGYGSALLKWVIAYYREKGARQLEVGTGSFGYQLTFYQRYGFRVTSIERDFFVSNYPEPILEEGIQLRDMLRLTLLLIGGSAPNA</sequence>
<dbReference type="EMBL" id="PIQE01000004">
    <property type="protein sequence ID" value="RUO69895.1"/>
    <property type="molecule type" value="Genomic_DNA"/>
</dbReference>
<organism evidence="3 4">
    <name type="scientific">Pseudidiomarina sediminum</name>
    <dbReference type="NCBI Taxonomy" id="431675"/>
    <lineage>
        <taxon>Bacteria</taxon>
        <taxon>Pseudomonadati</taxon>
        <taxon>Pseudomonadota</taxon>
        <taxon>Gammaproteobacteria</taxon>
        <taxon>Alteromonadales</taxon>
        <taxon>Idiomarinaceae</taxon>
        <taxon>Pseudidiomarina</taxon>
    </lineage>
</organism>
<dbReference type="InterPro" id="IPR016181">
    <property type="entry name" value="Acyl_CoA_acyltransferase"/>
</dbReference>
<dbReference type="Pfam" id="PF13508">
    <property type="entry name" value="Acetyltransf_7"/>
    <property type="match status" value="1"/>
</dbReference>
<feature type="domain" description="N-acetyltransferase" evidence="2">
    <location>
        <begin position="1"/>
        <end position="122"/>
    </location>
</feature>
<name>A0A432Z171_9GAMM</name>
<protein>
    <submittedName>
        <fullName evidence="3">N-acetyltransferase</fullName>
    </submittedName>
</protein>
<evidence type="ECO:0000256" key="1">
    <source>
        <dbReference type="ARBA" id="ARBA00022679"/>
    </source>
</evidence>
<dbReference type="PANTHER" id="PTHR13947:SF37">
    <property type="entry name" value="LD18367P"/>
    <property type="match status" value="1"/>
</dbReference>
<dbReference type="STRING" id="1122124.GCA_000423165_02200"/>
<dbReference type="PANTHER" id="PTHR13947">
    <property type="entry name" value="GNAT FAMILY N-ACETYLTRANSFERASE"/>
    <property type="match status" value="1"/>
</dbReference>
<dbReference type="InterPro" id="IPR000182">
    <property type="entry name" value="GNAT_dom"/>
</dbReference>
<gene>
    <name evidence="3" type="ORF">CWI80_11620</name>
</gene>
<accession>A0A432Z171</accession>
<proteinExistence type="predicted"/>
<dbReference type="AlphaFoldDB" id="A0A432Z171"/>
<keyword evidence="1 3" id="KW-0808">Transferase</keyword>
<evidence type="ECO:0000313" key="4">
    <source>
        <dbReference type="Proteomes" id="UP000287022"/>
    </source>
</evidence>
<comment type="caution">
    <text evidence="3">The sequence shown here is derived from an EMBL/GenBank/DDBJ whole genome shotgun (WGS) entry which is preliminary data.</text>
</comment>